<dbReference type="SMART" id="SM00448">
    <property type="entry name" value="REC"/>
    <property type="match status" value="1"/>
</dbReference>
<evidence type="ECO:0000313" key="5">
    <source>
        <dbReference type="Proteomes" id="UP000290407"/>
    </source>
</evidence>
<dbReference type="InterPro" id="IPR046947">
    <property type="entry name" value="LytR-like"/>
</dbReference>
<keyword evidence="1" id="KW-0597">Phosphoprotein</keyword>
<dbReference type="Gene3D" id="3.40.50.2300">
    <property type="match status" value="1"/>
</dbReference>
<comment type="caution">
    <text evidence="4">The sequence shown here is derived from an EMBL/GenBank/DDBJ whole genome shotgun (WGS) entry which is preliminary data.</text>
</comment>
<reference evidence="4 5" key="1">
    <citation type="submission" date="2019-01" db="EMBL/GenBank/DDBJ databases">
        <title>Spirosoma flava sp. nov., a propanil-degrading bacterium isolated from herbicide-contaminated soil.</title>
        <authorList>
            <person name="Zhang L."/>
            <person name="Jiang J.-D."/>
        </authorList>
    </citation>
    <scope>NUCLEOTIDE SEQUENCE [LARGE SCALE GENOMIC DNA]</scope>
    <source>
        <strain evidence="4 5">TY50</strain>
    </source>
</reference>
<keyword evidence="5" id="KW-1185">Reference proteome</keyword>
<proteinExistence type="predicted"/>
<dbReference type="PROSITE" id="PS50930">
    <property type="entry name" value="HTH_LYTTR"/>
    <property type="match status" value="1"/>
</dbReference>
<sequence length="246" mass="27994">MLNAILIDDDQSNLSSLGEKLGRHCPQIRIVARCDNARDGQQAIDRLQPDVVFLDIEMPVMNGFLMLQHVSYRQFALIFVTAYDHYAIKAIRYSALDYLVKPVDIDELKAAVAKAEANRTNQSAESQVQLLLEYVQKKQPRRIGIPTFEGLQFVNIDDIIYLEASANYTYIHLTGSLTFLVSRTLKEFDELLPTETFLRIHHAHMINKSFVERYIRGDGGQVVMSNGVTLDVAKRKKAEFLQAISF</sequence>
<evidence type="ECO:0000259" key="3">
    <source>
        <dbReference type="PROSITE" id="PS50930"/>
    </source>
</evidence>
<gene>
    <name evidence="4" type="ORF">EQG79_11615</name>
</gene>
<dbReference type="Proteomes" id="UP000290407">
    <property type="component" value="Unassembled WGS sequence"/>
</dbReference>
<dbReference type="SMART" id="SM00850">
    <property type="entry name" value="LytTR"/>
    <property type="match status" value="1"/>
</dbReference>
<dbReference type="InterPro" id="IPR007492">
    <property type="entry name" value="LytTR_DNA-bd_dom"/>
</dbReference>
<dbReference type="PROSITE" id="PS50110">
    <property type="entry name" value="RESPONSE_REGULATORY"/>
    <property type="match status" value="1"/>
</dbReference>
<dbReference type="Pfam" id="PF00072">
    <property type="entry name" value="Response_reg"/>
    <property type="match status" value="1"/>
</dbReference>
<feature type="domain" description="HTH LytTR-type" evidence="3">
    <location>
        <begin position="154"/>
        <end position="246"/>
    </location>
</feature>
<dbReference type="EMBL" id="SBLB01000002">
    <property type="protein sequence ID" value="RYC70490.1"/>
    <property type="molecule type" value="Genomic_DNA"/>
</dbReference>
<dbReference type="AlphaFoldDB" id="A0A4Q2US22"/>
<protein>
    <submittedName>
        <fullName evidence="4">Response regulator transcription factor</fullName>
    </submittedName>
</protein>
<dbReference type="SUPFAM" id="SSF52172">
    <property type="entry name" value="CheY-like"/>
    <property type="match status" value="1"/>
</dbReference>
<evidence type="ECO:0000259" key="2">
    <source>
        <dbReference type="PROSITE" id="PS50110"/>
    </source>
</evidence>
<feature type="modified residue" description="4-aspartylphosphate" evidence="1">
    <location>
        <position position="55"/>
    </location>
</feature>
<evidence type="ECO:0000313" key="4">
    <source>
        <dbReference type="EMBL" id="RYC70490.1"/>
    </source>
</evidence>
<name>A0A4Q2US22_9BACT</name>
<dbReference type="GO" id="GO:0003677">
    <property type="term" value="F:DNA binding"/>
    <property type="evidence" value="ECO:0007669"/>
    <property type="project" value="InterPro"/>
</dbReference>
<dbReference type="GO" id="GO:0000156">
    <property type="term" value="F:phosphorelay response regulator activity"/>
    <property type="evidence" value="ECO:0007669"/>
    <property type="project" value="InterPro"/>
</dbReference>
<evidence type="ECO:0000256" key="1">
    <source>
        <dbReference type="PROSITE-ProRule" id="PRU00169"/>
    </source>
</evidence>
<dbReference type="InterPro" id="IPR001789">
    <property type="entry name" value="Sig_transdc_resp-reg_receiver"/>
</dbReference>
<dbReference type="PANTHER" id="PTHR37299">
    <property type="entry name" value="TRANSCRIPTIONAL REGULATOR-RELATED"/>
    <property type="match status" value="1"/>
</dbReference>
<dbReference type="RefSeq" id="WP_077923360.1">
    <property type="nucleotide sequence ID" value="NZ_SBLB01000002.1"/>
</dbReference>
<accession>A0A4Q2US22</accession>
<dbReference type="InterPro" id="IPR011006">
    <property type="entry name" value="CheY-like_superfamily"/>
</dbReference>
<feature type="domain" description="Response regulatory" evidence="2">
    <location>
        <begin position="3"/>
        <end position="116"/>
    </location>
</feature>
<dbReference type="Gene3D" id="2.40.50.1020">
    <property type="entry name" value="LytTr DNA-binding domain"/>
    <property type="match status" value="1"/>
</dbReference>
<organism evidence="4 5">
    <name type="scientific">Spirosoma sordidisoli</name>
    <dbReference type="NCBI Taxonomy" id="2502893"/>
    <lineage>
        <taxon>Bacteria</taxon>
        <taxon>Pseudomonadati</taxon>
        <taxon>Bacteroidota</taxon>
        <taxon>Cytophagia</taxon>
        <taxon>Cytophagales</taxon>
        <taxon>Cytophagaceae</taxon>
        <taxon>Spirosoma</taxon>
    </lineage>
</organism>
<dbReference type="Pfam" id="PF04397">
    <property type="entry name" value="LytTR"/>
    <property type="match status" value="1"/>
</dbReference>
<dbReference type="PANTHER" id="PTHR37299:SF1">
    <property type="entry name" value="STAGE 0 SPORULATION PROTEIN A HOMOLOG"/>
    <property type="match status" value="1"/>
</dbReference>